<dbReference type="Gene3D" id="3.10.129.10">
    <property type="entry name" value="Hotdog Thioesterase"/>
    <property type="match status" value="1"/>
</dbReference>
<dbReference type="Proteomes" id="UP000218811">
    <property type="component" value="Unassembled WGS sequence"/>
</dbReference>
<dbReference type="InterPro" id="IPR039298">
    <property type="entry name" value="ACOT13"/>
</dbReference>
<dbReference type="PANTHER" id="PTHR21660:SF1">
    <property type="entry name" value="ACYL-COENZYME A THIOESTERASE 13"/>
    <property type="match status" value="1"/>
</dbReference>
<keyword evidence="3" id="KW-1185">Reference proteome</keyword>
<keyword evidence="1" id="KW-0378">Hydrolase</keyword>
<protein>
    <recommendedName>
        <fullName evidence="4">Thioesterase domain-containing protein</fullName>
    </recommendedName>
</protein>
<evidence type="ECO:0000313" key="2">
    <source>
        <dbReference type="EMBL" id="PCH40751.1"/>
    </source>
</evidence>
<dbReference type="OrthoDB" id="2831072at2759"/>
<evidence type="ECO:0000313" key="3">
    <source>
        <dbReference type="Proteomes" id="UP000218811"/>
    </source>
</evidence>
<dbReference type="CDD" id="cd03443">
    <property type="entry name" value="PaaI_thioesterase"/>
    <property type="match status" value="1"/>
</dbReference>
<dbReference type="GO" id="GO:0047617">
    <property type="term" value="F:fatty acyl-CoA hydrolase activity"/>
    <property type="evidence" value="ECO:0007669"/>
    <property type="project" value="InterPro"/>
</dbReference>
<reference evidence="2 3" key="1">
    <citation type="journal article" date="2012" name="Science">
        <title>The Paleozoic origin of enzymatic lignin decomposition reconstructed from 31 fungal genomes.</title>
        <authorList>
            <person name="Floudas D."/>
            <person name="Binder M."/>
            <person name="Riley R."/>
            <person name="Barry K."/>
            <person name="Blanchette R.A."/>
            <person name="Henrissat B."/>
            <person name="Martinez A.T."/>
            <person name="Otillar R."/>
            <person name="Spatafora J.W."/>
            <person name="Yadav J.S."/>
            <person name="Aerts A."/>
            <person name="Benoit I."/>
            <person name="Boyd A."/>
            <person name="Carlson A."/>
            <person name="Copeland A."/>
            <person name="Coutinho P.M."/>
            <person name="de Vries R.P."/>
            <person name="Ferreira P."/>
            <person name="Findley K."/>
            <person name="Foster B."/>
            <person name="Gaskell J."/>
            <person name="Glotzer D."/>
            <person name="Gorecki P."/>
            <person name="Heitman J."/>
            <person name="Hesse C."/>
            <person name="Hori C."/>
            <person name="Igarashi K."/>
            <person name="Jurgens J.A."/>
            <person name="Kallen N."/>
            <person name="Kersten P."/>
            <person name="Kohler A."/>
            <person name="Kuees U."/>
            <person name="Kumar T.K.A."/>
            <person name="Kuo A."/>
            <person name="LaButti K."/>
            <person name="Larrondo L.F."/>
            <person name="Lindquist E."/>
            <person name="Ling A."/>
            <person name="Lombard V."/>
            <person name="Lucas S."/>
            <person name="Lundell T."/>
            <person name="Martin R."/>
            <person name="McLaughlin D.J."/>
            <person name="Morgenstern I."/>
            <person name="Morin E."/>
            <person name="Murat C."/>
            <person name="Nagy L.G."/>
            <person name="Nolan M."/>
            <person name="Ohm R.A."/>
            <person name="Patyshakuliyeva A."/>
            <person name="Rokas A."/>
            <person name="Ruiz-Duenas F.J."/>
            <person name="Sabat G."/>
            <person name="Salamov A."/>
            <person name="Samejima M."/>
            <person name="Schmutz J."/>
            <person name="Slot J.C."/>
            <person name="St John F."/>
            <person name="Stenlid J."/>
            <person name="Sun H."/>
            <person name="Sun S."/>
            <person name="Syed K."/>
            <person name="Tsang A."/>
            <person name="Wiebenga A."/>
            <person name="Young D."/>
            <person name="Pisabarro A."/>
            <person name="Eastwood D.C."/>
            <person name="Martin F."/>
            <person name="Cullen D."/>
            <person name="Grigoriev I.V."/>
            <person name="Hibbett D.S."/>
        </authorList>
    </citation>
    <scope>NUCLEOTIDE SEQUENCE [LARGE SCALE GENOMIC DNA]</scope>
    <source>
        <strain evidence="2 3">MD-104</strain>
    </source>
</reference>
<dbReference type="AlphaFoldDB" id="A0A2H3JFS2"/>
<name>A0A2H3JFS2_WOLCO</name>
<evidence type="ECO:0000256" key="1">
    <source>
        <dbReference type="ARBA" id="ARBA00022801"/>
    </source>
</evidence>
<dbReference type="SUPFAM" id="SSF54637">
    <property type="entry name" value="Thioesterase/thiol ester dehydrase-isomerase"/>
    <property type="match status" value="1"/>
</dbReference>
<dbReference type="EMBL" id="KB468113">
    <property type="protein sequence ID" value="PCH40751.1"/>
    <property type="molecule type" value="Genomic_DNA"/>
</dbReference>
<sequence>MDFLAKARKLSPAPAPNDDPTKIKGNISLDKKQLAANIFAWHIANYPGSNVFGHSELKNLRLSEVYVRRVGMGKQTELVGEDEPAEALRSIALEGQTVCEVTVEKNMLNVHGALAGGCSAHMLDIGTFSPLLILSLVTGIDATGMSTAMNIVWHSAASLGMELVMVSTTLTLGGRVTAARAEMYDKKTARLLVSGVHTIAPFQAPSRKRKADTSGEKSRL</sequence>
<evidence type="ECO:0008006" key="4">
    <source>
        <dbReference type="Google" id="ProtNLM"/>
    </source>
</evidence>
<organism evidence="2 3">
    <name type="scientific">Wolfiporia cocos (strain MD-104)</name>
    <name type="common">Brown rot fungus</name>
    <dbReference type="NCBI Taxonomy" id="742152"/>
    <lineage>
        <taxon>Eukaryota</taxon>
        <taxon>Fungi</taxon>
        <taxon>Dikarya</taxon>
        <taxon>Basidiomycota</taxon>
        <taxon>Agaricomycotina</taxon>
        <taxon>Agaricomycetes</taxon>
        <taxon>Polyporales</taxon>
        <taxon>Phaeolaceae</taxon>
        <taxon>Wolfiporia</taxon>
    </lineage>
</organism>
<gene>
    <name evidence="2" type="ORF">WOLCODRAFT_162511</name>
</gene>
<dbReference type="InterPro" id="IPR029069">
    <property type="entry name" value="HotDog_dom_sf"/>
</dbReference>
<dbReference type="PANTHER" id="PTHR21660">
    <property type="entry name" value="THIOESTERASE SUPERFAMILY MEMBER-RELATED"/>
    <property type="match status" value="1"/>
</dbReference>
<dbReference type="STRING" id="742152.A0A2H3JFS2"/>
<proteinExistence type="predicted"/>
<accession>A0A2H3JFS2</accession>
<dbReference type="OMA" id="TARCELW"/>